<reference evidence="1 2" key="1">
    <citation type="submission" date="2020-04" db="EMBL/GenBank/DDBJ databases">
        <title>Gordonia sp. nov. TBRC 11910.</title>
        <authorList>
            <person name="Suriyachadkun C."/>
        </authorList>
    </citation>
    <scope>NUCLEOTIDE SEQUENCE [LARGE SCALE GENOMIC DNA]</scope>
    <source>
        <strain evidence="1 2">TBRC 11910</strain>
    </source>
</reference>
<dbReference type="Gene3D" id="2.40.30.100">
    <property type="entry name" value="AF2212/PG0164-like"/>
    <property type="match status" value="1"/>
</dbReference>
<keyword evidence="2" id="KW-1185">Reference proteome</keyword>
<dbReference type="EMBL" id="JABBNB010000004">
    <property type="protein sequence ID" value="NMO00678.1"/>
    <property type="molecule type" value="Genomic_DNA"/>
</dbReference>
<proteinExistence type="predicted"/>
<name>A0A848KZ14_9ACTN</name>
<protein>
    <submittedName>
        <fullName evidence="1">DUF1905 domain-containing protein</fullName>
    </submittedName>
</protein>
<accession>A0A848KZ14</accession>
<evidence type="ECO:0000313" key="2">
    <source>
        <dbReference type="Proteomes" id="UP000550729"/>
    </source>
</evidence>
<dbReference type="SUPFAM" id="SSF141694">
    <property type="entry name" value="AF2212/PG0164-like"/>
    <property type="match status" value="1"/>
</dbReference>
<dbReference type="Proteomes" id="UP000550729">
    <property type="component" value="Unassembled WGS sequence"/>
</dbReference>
<evidence type="ECO:0000313" key="1">
    <source>
        <dbReference type="EMBL" id="NMO00678.1"/>
    </source>
</evidence>
<dbReference type="Pfam" id="PF08922">
    <property type="entry name" value="DUF1905"/>
    <property type="match status" value="1"/>
</dbReference>
<comment type="caution">
    <text evidence="1">The sequence shown here is derived from an EMBL/GenBank/DDBJ whole genome shotgun (WGS) entry which is preliminary data.</text>
</comment>
<organism evidence="1 2">
    <name type="scientific">Gordonia asplenii</name>
    <dbReference type="NCBI Taxonomy" id="2725283"/>
    <lineage>
        <taxon>Bacteria</taxon>
        <taxon>Bacillati</taxon>
        <taxon>Actinomycetota</taxon>
        <taxon>Actinomycetes</taxon>
        <taxon>Mycobacteriales</taxon>
        <taxon>Gordoniaceae</taxon>
        <taxon>Gordonia</taxon>
    </lineage>
</organism>
<sequence length="102" mass="11053">MIARSTPNGTFDAAVWTAQSTGAWHFVSLPTELADEISDVVDHSRPGFGSVRVSARIGETTWATSIFPDAKRRTYVLPVKKAVRTAEGIVEDDVVTVHIDLG</sequence>
<dbReference type="AlphaFoldDB" id="A0A848KZ14"/>
<dbReference type="RefSeq" id="WP_170193176.1">
    <property type="nucleotide sequence ID" value="NZ_JABBNB010000004.1"/>
</dbReference>
<gene>
    <name evidence="1" type="ORF">HH308_05545</name>
</gene>
<dbReference type="InterPro" id="IPR037079">
    <property type="entry name" value="AF2212/PG0164-like_sf"/>
</dbReference>
<dbReference type="InterPro" id="IPR015018">
    <property type="entry name" value="DUF1905"/>
</dbReference>